<dbReference type="Proteomes" id="UP001549920">
    <property type="component" value="Unassembled WGS sequence"/>
</dbReference>
<keyword evidence="4" id="KW-1185">Reference proteome</keyword>
<feature type="region of interest" description="Disordered" evidence="1">
    <location>
        <begin position="356"/>
        <end position="384"/>
    </location>
</feature>
<feature type="domain" description="Farnesoic acid O-methyl transferase" evidence="2">
    <location>
        <begin position="20"/>
        <end position="126"/>
    </location>
</feature>
<evidence type="ECO:0000313" key="4">
    <source>
        <dbReference type="Proteomes" id="UP001549920"/>
    </source>
</evidence>
<gene>
    <name evidence="3" type="ORF">ABMA27_006964</name>
</gene>
<feature type="compositionally biased region" description="Acidic residues" evidence="1">
    <location>
        <begin position="362"/>
        <end position="384"/>
    </location>
</feature>
<dbReference type="Pfam" id="PF11901">
    <property type="entry name" value="DM9"/>
    <property type="match status" value="1"/>
</dbReference>
<reference evidence="3 4" key="1">
    <citation type="submission" date="2024-06" db="EMBL/GenBank/DDBJ databases">
        <title>A chromosome-level genome assembly of beet webworm, Loxostege sticticalis.</title>
        <authorList>
            <person name="Zhang Y."/>
        </authorList>
    </citation>
    <scope>NUCLEOTIDE SEQUENCE [LARGE SCALE GENOMIC DNA]</scope>
    <source>
        <strain evidence="3">AQ026</strain>
        <tissue evidence="3">Whole body</tissue>
    </source>
</reference>
<sequence>MGDIIETSLRRYARSKFYKVSSSGVFFEVKSANAAAVGLAKKPGDTCDIWVVIGHMEKSWIKKRHQSGAKTVRTPNILNDWEYKSFWISWRNGVVQFGRGHETTPIVSEEYGEDLSYVTFSEQKIDYHLDQPVHWRFELPPACIQPEQPKSKSVSDGKLVWVDADNQSIPSDALLGGYENEPLYIIRGGHEEVLSPGKYVPSKRAGYITERFYDDPQSTHKLTEFQVLCGFDCTWVPIHTYGGRTPVSAVEAGSRSYRDNVYVGRAYYNGHLIPGKVDPSKKVCYICYEDKEVALEEFEILVDPNKNAHSANTVFLAHISINDAYYVPEIDFHLEQNFRGYHERLVPYDIDDRVHGHQDVAPNEDVDREEEDEGLGDFFAEDDH</sequence>
<dbReference type="InterPro" id="IPR006616">
    <property type="entry name" value="DM9_repeat"/>
</dbReference>
<protein>
    <recommendedName>
        <fullName evidence="2">Farnesoic acid O-methyl transferase domain-containing protein</fullName>
    </recommendedName>
</protein>
<evidence type="ECO:0000256" key="1">
    <source>
        <dbReference type="SAM" id="MobiDB-lite"/>
    </source>
</evidence>
<dbReference type="EMBL" id="JBEUOH010000002">
    <property type="protein sequence ID" value="KAL0901791.1"/>
    <property type="molecule type" value="Genomic_DNA"/>
</dbReference>
<name>A0ABR3IL56_LOXSC</name>
<evidence type="ECO:0000313" key="3">
    <source>
        <dbReference type="EMBL" id="KAL0901791.1"/>
    </source>
</evidence>
<dbReference type="Pfam" id="PF12248">
    <property type="entry name" value="Methyltransf_FA"/>
    <property type="match status" value="1"/>
</dbReference>
<evidence type="ECO:0000259" key="2">
    <source>
        <dbReference type="Pfam" id="PF12248"/>
    </source>
</evidence>
<comment type="caution">
    <text evidence="3">The sequence shown here is derived from an EMBL/GenBank/DDBJ whole genome shotgun (WGS) entry which is preliminary data.</text>
</comment>
<organism evidence="3 4">
    <name type="scientific">Loxostege sticticalis</name>
    <name type="common">Beet webworm moth</name>
    <dbReference type="NCBI Taxonomy" id="481309"/>
    <lineage>
        <taxon>Eukaryota</taxon>
        <taxon>Metazoa</taxon>
        <taxon>Ecdysozoa</taxon>
        <taxon>Arthropoda</taxon>
        <taxon>Hexapoda</taxon>
        <taxon>Insecta</taxon>
        <taxon>Pterygota</taxon>
        <taxon>Neoptera</taxon>
        <taxon>Endopterygota</taxon>
        <taxon>Lepidoptera</taxon>
        <taxon>Glossata</taxon>
        <taxon>Ditrysia</taxon>
        <taxon>Pyraloidea</taxon>
        <taxon>Crambidae</taxon>
        <taxon>Pyraustinae</taxon>
        <taxon>Loxostege</taxon>
    </lineage>
</organism>
<dbReference type="PANTHER" id="PTHR31649">
    <property type="entry name" value="AGAP009604-PA"/>
    <property type="match status" value="1"/>
</dbReference>
<dbReference type="PANTHER" id="PTHR31649:SF1">
    <property type="entry name" value="FARNESOIC ACID O-METHYL TRANSFERASE DOMAIN-CONTAINING PROTEIN"/>
    <property type="match status" value="1"/>
</dbReference>
<dbReference type="SMART" id="SM00696">
    <property type="entry name" value="DM9"/>
    <property type="match status" value="2"/>
</dbReference>
<proteinExistence type="predicted"/>
<accession>A0ABR3IL56</accession>
<dbReference type="InterPro" id="IPR022041">
    <property type="entry name" value="Methyltransf_FA"/>
</dbReference>